<feature type="transmembrane region" description="Helical" evidence="4">
    <location>
        <begin position="20"/>
        <end position="40"/>
    </location>
</feature>
<dbReference type="OrthoDB" id="5504780at2"/>
<sequence>MSARRSHAGKRRRAAGLTLVEVLISIAILALIGTLIYGAFDGMSRTRKGIGEMSDRYHQGRQALSRISRELQSAFISRHMPVQQIYLVRKTIFAGEKSTPTDRLDFTSFAHRRLMADAHESDQCEISYFAVRDPDQRGKIDLVRREAKIIDLDPQHGGVVNVLAEDIDSFTLRYLDPISDDWVDTWDTTQATGQLDRLPRQVWVKLVLRGGPGGQLLKFETKVSIPILVPLGWADQNPNTSSLSQSGGMQAGNDRMSSANAAMQRSTGTPGNTPTTGNNQRGGTPGGGSPLGGGSPFGGGQIPGMRR</sequence>
<dbReference type="SUPFAM" id="SSF54523">
    <property type="entry name" value="Pili subunits"/>
    <property type="match status" value="1"/>
</dbReference>
<accession>A0A0K1E757</accession>
<dbReference type="KEGG" id="ccro:CMC5_008320"/>
<evidence type="ECO:0000256" key="1">
    <source>
        <dbReference type="ARBA" id="ARBA00011084"/>
    </source>
</evidence>
<feature type="region of interest" description="Disordered" evidence="3">
    <location>
        <begin position="234"/>
        <end position="307"/>
    </location>
</feature>
<comment type="similarity">
    <text evidence="1">Belongs to the GSP J family.</text>
</comment>
<dbReference type="STRING" id="52.CMC5_008320"/>
<dbReference type="AlphaFoldDB" id="A0A0K1E757"/>
<feature type="compositionally biased region" description="Gly residues" evidence="3">
    <location>
        <begin position="283"/>
        <end position="307"/>
    </location>
</feature>
<dbReference type="RefSeq" id="WP_063796204.1">
    <property type="nucleotide sequence ID" value="NZ_CP012159.1"/>
</dbReference>
<keyword evidence="4" id="KW-0812">Transmembrane</keyword>
<evidence type="ECO:0000256" key="4">
    <source>
        <dbReference type="SAM" id="Phobius"/>
    </source>
</evidence>
<dbReference type="GO" id="GO:0015627">
    <property type="term" value="C:type II protein secretion system complex"/>
    <property type="evidence" value="ECO:0007669"/>
    <property type="project" value="InterPro"/>
</dbReference>
<evidence type="ECO:0000313" key="5">
    <source>
        <dbReference type="EMBL" id="AKT36711.1"/>
    </source>
</evidence>
<proteinExistence type="inferred from homology"/>
<feature type="compositionally biased region" description="Polar residues" evidence="3">
    <location>
        <begin position="255"/>
        <end position="265"/>
    </location>
</feature>
<organism evidence="5 6">
    <name type="scientific">Chondromyces crocatus</name>
    <dbReference type="NCBI Taxonomy" id="52"/>
    <lineage>
        <taxon>Bacteria</taxon>
        <taxon>Pseudomonadati</taxon>
        <taxon>Myxococcota</taxon>
        <taxon>Polyangia</taxon>
        <taxon>Polyangiales</taxon>
        <taxon>Polyangiaceae</taxon>
        <taxon>Chondromyces</taxon>
    </lineage>
</organism>
<dbReference type="InterPro" id="IPR012902">
    <property type="entry name" value="N_methyl_site"/>
</dbReference>
<evidence type="ECO:0000256" key="3">
    <source>
        <dbReference type="SAM" id="MobiDB-lite"/>
    </source>
</evidence>
<dbReference type="EMBL" id="CP012159">
    <property type="protein sequence ID" value="AKT36711.1"/>
    <property type="molecule type" value="Genomic_DNA"/>
</dbReference>
<dbReference type="GO" id="GO:0015628">
    <property type="term" value="P:protein secretion by the type II secretion system"/>
    <property type="evidence" value="ECO:0007669"/>
    <property type="project" value="InterPro"/>
</dbReference>
<gene>
    <name evidence="5" type="ORF">CMC5_008320</name>
</gene>
<dbReference type="PROSITE" id="PS00409">
    <property type="entry name" value="PROKAR_NTER_METHYL"/>
    <property type="match status" value="1"/>
</dbReference>
<feature type="compositionally biased region" description="Polar residues" evidence="3">
    <location>
        <begin position="236"/>
        <end position="248"/>
    </location>
</feature>
<evidence type="ECO:0000256" key="2">
    <source>
        <dbReference type="ARBA" id="ARBA00021539"/>
    </source>
</evidence>
<keyword evidence="4" id="KW-1133">Transmembrane helix</keyword>
<reference evidence="5 6" key="1">
    <citation type="submission" date="2015-07" db="EMBL/GenBank/DDBJ databases">
        <title>Genome analysis of myxobacterium Chondromyces crocatus Cm c5 reveals a high potential for natural compound synthesis and the genetic basis for the loss of fruiting body formation.</title>
        <authorList>
            <person name="Zaburannyi N."/>
            <person name="Bunk B."/>
            <person name="Maier J."/>
            <person name="Overmann J."/>
            <person name="Mueller R."/>
        </authorList>
    </citation>
    <scope>NUCLEOTIDE SEQUENCE [LARGE SCALE GENOMIC DNA]</scope>
    <source>
        <strain evidence="5 6">Cm c5</strain>
    </source>
</reference>
<keyword evidence="4" id="KW-0472">Membrane</keyword>
<dbReference type="NCBIfam" id="TIGR02532">
    <property type="entry name" value="IV_pilin_GFxxxE"/>
    <property type="match status" value="1"/>
</dbReference>
<dbReference type="Pfam" id="PF11612">
    <property type="entry name" value="T2SSJ"/>
    <property type="match status" value="1"/>
</dbReference>
<evidence type="ECO:0000313" key="6">
    <source>
        <dbReference type="Proteomes" id="UP000067626"/>
    </source>
</evidence>
<dbReference type="InterPro" id="IPR010055">
    <property type="entry name" value="T2SS_protein-GspJ"/>
</dbReference>
<dbReference type="InterPro" id="IPR045584">
    <property type="entry name" value="Pilin-like"/>
</dbReference>
<keyword evidence="6" id="KW-1185">Reference proteome</keyword>
<dbReference type="Proteomes" id="UP000067626">
    <property type="component" value="Chromosome"/>
</dbReference>
<dbReference type="Pfam" id="PF07963">
    <property type="entry name" value="N_methyl"/>
    <property type="match status" value="1"/>
</dbReference>
<feature type="compositionally biased region" description="Low complexity" evidence="3">
    <location>
        <begin position="266"/>
        <end position="282"/>
    </location>
</feature>
<name>A0A0K1E757_CHOCO</name>
<protein>
    <recommendedName>
        <fullName evidence="2">Type II secretion system protein J</fullName>
    </recommendedName>
</protein>